<dbReference type="Proteomes" id="UP000708208">
    <property type="component" value="Unassembled WGS sequence"/>
</dbReference>
<dbReference type="EMBL" id="CAJVCH010545303">
    <property type="protein sequence ID" value="CAG7827902.1"/>
    <property type="molecule type" value="Genomic_DNA"/>
</dbReference>
<protein>
    <submittedName>
        <fullName evidence="2">Uncharacterized protein</fullName>
    </submittedName>
</protein>
<proteinExistence type="predicted"/>
<feature type="region of interest" description="Disordered" evidence="1">
    <location>
        <begin position="49"/>
        <end position="85"/>
    </location>
</feature>
<reference evidence="2" key="1">
    <citation type="submission" date="2021-06" db="EMBL/GenBank/DDBJ databases">
        <authorList>
            <person name="Hodson N. C."/>
            <person name="Mongue J. A."/>
            <person name="Jaron S. K."/>
        </authorList>
    </citation>
    <scope>NUCLEOTIDE SEQUENCE</scope>
</reference>
<organism evidence="2 3">
    <name type="scientific">Allacma fusca</name>
    <dbReference type="NCBI Taxonomy" id="39272"/>
    <lineage>
        <taxon>Eukaryota</taxon>
        <taxon>Metazoa</taxon>
        <taxon>Ecdysozoa</taxon>
        <taxon>Arthropoda</taxon>
        <taxon>Hexapoda</taxon>
        <taxon>Collembola</taxon>
        <taxon>Symphypleona</taxon>
        <taxon>Sminthuridae</taxon>
        <taxon>Allacma</taxon>
    </lineage>
</organism>
<feature type="compositionally biased region" description="Basic and acidic residues" evidence="1">
    <location>
        <begin position="55"/>
        <end position="74"/>
    </location>
</feature>
<sequence length="85" mass="9112">MGDVFSNLAGENLVEQGELSTTIIKQGGNPEVKYVKVQGSDTNVIVEPIEEEGEPLDKSETVHEIDGGNKDSKKSGCFSRTSGRT</sequence>
<keyword evidence="3" id="KW-1185">Reference proteome</keyword>
<comment type="caution">
    <text evidence="2">The sequence shown here is derived from an EMBL/GenBank/DDBJ whole genome shotgun (WGS) entry which is preliminary data.</text>
</comment>
<gene>
    <name evidence="2" type="ORF">AFUS01_LOCUS37858</name>
</gene>
<accession>A0A8J2L9P8</accession>
<dbReference type="AlphaFoldDB" id="A0A8J2L9P8"/>
<evidence type="ECO:0000256" key="1">
    <source>
        <dbReference type="SAM" id="MobiDB-lite"/>
    </source>
</evidence>
<evidence type="ECO:0000313" key="3">
    <source>
        <dbReference type="Proteomes" id="UP000708208"/>
    </source>
</evidence>
<name>A0A8J2L9P8_9HEXA</name>
<feature type="non-terminal residue" evidence="2">
    <location>
        <position position="1"/>
    </location>
</feature>
<evidence type="ECO:0000313" key="2">
    <source>
        <dbReference type="EMBL" id="CAG7827902.1"/>
    </source>
</evidence>